<evidence type="ECO:0000313" key="2">
    <source>
        <dbReference type="Proteomes" id="UP000740557"/>
    </source>
</evidence>
<organism evidence="1 2">
    <name type="scientific">candidate division WWE3 bacterium</name>
    <dbReference type="NCBI Taxonomy" id="2053526"/>
    <lineage>
        <taxon>Bacteria</taxon>
        <taxon>Katanobacteria</taxon>
    </lineage>
</organism>
<dbReference type="EMBL" id="JAGQNX010000133">
    <property type="protein sequence ID" value="MCA9308672.1"/>
    <property type="molecule type" value="Genomic_DNA"/>
</dbReference>
<gene>
    <name evidence="1" type="ORF">KC980_04115</name>
</gene>
<proteinExistence type="predicted"/>
<dbReference type="AlphaFoldDB" id="A0A955J2R3"/>
<comment type="caution">
    <text evidence="1">The sequence shown here is derived from an EMBL/GenBank/DDBJ whole genome shotgun (WGS) entry which is preliminary data.</text>
</comment>
<accession>A0A955J2R3</accession>
<sequence length="57" mass="6582">MAAELAIDLVLPTYDPNEYKFKLKGKDVYVIPAYHPAAHVSESAKISQWEYIWEILD</sequence>
<name>A0A955J2R3_UNCKA</name>
<reference evidence="1" key="2">
    <citation type="journal article" date="2021" name="Microbiome">
        <title>Successional dynamics and alternative stable states in a saline activated sludge microbial community over 9 years.</title>
        <authorList>
            <person name="Wang Y."/>
            <person name="Ye J."/>
            <person name="Ju F."/>
            <person name="Liu L."/>
            <person name="Boyd J.A."/>
            <person name="Deng Y."/>
            <person name="Parks D.H."/>
            <person name="Jiang X."/>
            <person name="Yin X."/>
            <person name="Woodcroft B.J."/>
            <person name="Tyson G.W."/>
            <person name="Hugenholtz P."/>
            <person name="Polz M.F."/>
            <person name="Zhang T."/>
        </authorList>
    </citation>
    <scope>NUCLEOTIDE SEQUENCE</scope>
    <source>
        <strain evidence="1">HKST-UBA79</strain>
    </source>
</reference>
<protein>
    <submittedName>
        <fullName evidence="1">Uncharacterized protein</fullName>
    </submittedName>
</protein>
<evidence type="ECO:0000313" key="1">
    <source>
        <dbReference type="EMBL" id="MCA9308672.1"/>
    </source>
</evidence>
<reference evidence="1" key="1">
    <citation type="submission" date="2020-04" db="EMBL/GenBank/DDBJ databases">
        <authorList>
            <person name="Zhang T."/>
        </authorList>
    </citation>
    <scope>NUCLEOTIDE SEQUENCE</scope>
    <source>
        <strain evidence="1">HKST-UBA79</strain>
    </source>
</reference>
<dbReference type="Proteomes" id="UP000740557">
    <property type="component" value="Unassembled WGS sequence"/>
</dbReference>